<feature type="transmembrane region" description="Helical" evidence="7">
    <location>
        <begin position="12"/>
        <end position="36"/>
    </location>
</feature>
<gene>
    <name evidence="7 8" type="primary">mltG</name>
    <name evidence="8" type="ORF">HXL70_07580</name>
</gene>
<comment type="catalytic activity">
    <reaction evidence="7">
        <text>a peptidoglycan chain = a peptidoglycan chain with N-acetyl-1,6-anhydromuramyl-[peptide] at the reducing end + a peptidoglycan chain with N-acetylglucosamine at the non-reducing end.</text>
        <dbReference type="EC" id="4.2.2.29"/>
    </reaction>
</comment>
<evidence type="ECO:0000313" key="9">
    <source>
        <dbReference type="Proteomes" id="UP000757890"/>
    </source>
</evidence>
<comment type="caution">
    <text evidence="8">The sequence shown here is derived from an EMBL/GenBank/DDBJ whole genome shotgun (WGS) entry which is preliminary data.</text>
</comment>
<organism evidence="8 9">
    <name type="scientific">Dialister invisus</name>
    <dbReference type="NCBI Taxonomy" id="218538"/>
    <lineage>
        <taxon>Bacteria</taxon>
        <taxon>Bacillati</taxon>
        <taxon>Bacillota</taxon>
        <taxon>Negativicutes</taxon>
        <taxon>Veillonellales</taxon>
        <taxon>Veillonellaceae</taxon>
        <taxon>Dialister</taxon>
    </lineage>
</organism>
<dbReference type="Pfam" id="PF02618">
    <property type="entry name" value="YceG"/>
    <property type="match status" value="1"/>
</dbReference>
<dbReference type="GO" id="GO:0008932">
    <property type="term" value="F:lytic endotransglycosylase activity"/>
    <property type="evidence" value="ECO:0007669"/>
    <property type="project" value="UniProtKB-UniRule"/>
</dbReference>
<dbReference type="EMBL" id="JABZMK010000064">
    <property type="protein sequence ID" value="MBF1129884.1"/>
    <property type="molecule type" value="Genomic_DNA"/>
</dbReference>
<keyword evidence="2 7" id="KW-0812">Transmembrane</keyword>
<accession>A0A930FPM6</accession>
<dbReference type="Gene3D" id="3.30.1490.480">
    <property type="entry name" value="Endolytic murein transglycosylase"/>
    <property type="match status" value="2"/>
</dbReference>
<evidence type="ECO:0000256" key="6">
    <source>
        <dbReference type="ARBA" id="ARBA00023316"/>
    </source>
</evidence>
<name>A0A930FPM6_9FIRM</name>
<evidence type="ECO:0000256" key="1">
    <source>
        <dbReference type="ARBA" id="ARBA00022475"/>
    </source>
</evidence>
<dbReference type="RefSeq" id="WP_276640556.1">
    <property type="nucleotide sequence ID" value="NZ_CAUEAH010000005.1"/>
</dbReference>
<dbReference type="PANTHER" id="PTHR30518">
    <property type="entry name" value="ENDOLYTIC MUREIN TRANSGLYCOSYLASE"/>
    <property type="match status" value="1"/>
</dbReference>
<dbReference type="CDD" id="cd08010">
    <property type="entry name" value="MltG_like"/>
    <property type="match status" value="1"/>
</dbReference>
<keyword evidence="5 7" id="KW-0456">Lyase</keyword>
<dbReference type="GO" id="GO:0071555">
    <property type="term" value="P:cell wall organization"/>
    <property type="evidence" value="ECO:0007669"/>
    <property type="project" value="UniProtKB-KW"/>
</dbReference>
<dbReference type="EC" id="4.2.2.29" evidence="7"/>
<dbReference type="GO" id="GO:0009252">
    <property type="term" value="P:peptidoglycan biosynthetic process"/>
    <property type="evidence" value="ECO:0007669"/>
    <property type="project" value="UniProtKB-UniRule"/>
</dbReference>
<dbReference type="Proteomes" id="UP000757890">
    <property type="component" value="Unassembled WGS sequence"/>
</dbReference>
<dbReference type="PANTHER" id="PTHR30518:SF2">
    <property type="entry name" value="ENDOLYTIC MUREIN TRANSGLYCOSYLASE"/>
    <property type="match status" value="1"/>
</dbReference>
<evidence type="ECO:0000256" key="5">
    <source>
        <dbReference type="ARBA" id="ARBA00023239"/>
    </source>
</evidence>
<dbReference type="AlphaFoldDB" id="A0A930FPM6"/>
<evidence type="ECO:0000256" key="2">
    <source>
        <dbReference type="ARBA" id="ARBA00022692"/>
    </source>
</evidence>
<comment type="similarity">
    <text evidence="7">Belongs to the transglycosylase MltG family.</text>
</comment>
<sequence length="341" mass="38110">MKEISFIKDKRKYLHGVVLAFAALAAGLFLYFYFFYHGQADGTVMVEIPKNATGREIGEMLEEKGVIRSAAVFRAMLLATGNGKALKSGYYTFRRGSTVAETIADLKNGKEEVVKITVPEGFTAVQIADVLQKAGLECYGDFLHEAETYAPFPYMYGPEAAKVKGEGFLFADTYEIPKSCSARQIADMMYRRTDEMLTPALRRRAEEKHLSIHALMTIASMVEREARLKEDQVPIASVILARLEKQMPLQIDATVQYALGRQKEELTIADTKIDSPYNTYERQGLPPGPISSPGMDAVRAVLDAAPGEYLYYVAEKDGRHVFTKTLEEHQAEIDRIYGTDD</sequence>
<evidence type="ECO:0000256" key="7">
    <source>
        <dbReference type="HAMAP-Rule" id="MF_02065"/>
    </source>
</evidence>
<evidence type="ECO:0000256" key="4">
    <source>
        <dbReference type="ARBA" id="ARBA00023136"/>
    </source>
</evidence>
<evidence type="ECO:0000313" key="8">
    <source>
        <dbReference type="EMBL" id="MBF1129884.1"/>
    </source>
</evidence>
<keyword evidence="3 7" id="KW-1133">Transmembrane helix</keyword>
<dbReference type="GO" id="GO:0005886">
    <property type="term" value="C:plasma membrane"/>
    <property type="evidence" value="ECO:0007669"/>
    <property type="project" value="UniProtKB-SubCell"/>
</dbReference>
<keyword evidence="4 7" id="KW-0472">Membrane</keyword>
<feature type="site" description="Important for catalytic activity" evidence="7">
    <location>
        <position position="225"/>
    </location>
</feature>
<dbReference type="InterPro" id="IPR003770">
    <property type="entry name" value="MLTG-like"/>
</dbReference>
<comment type="subcellular location">
    <subcellularLocation>
        <location evidence="7">Cell membrane</location>
        <topology evidence="7">Single-pass membrane protein</topology>
    </subcellularLocation>
</comment>
<keyword evidence="6 7" id="KW-0961">Cell wall biogenesis/degradation</keyword>
<dbReference type="Gene3D" id="3.30.160.60">
    <property type="entry name" value="Classic Zinc Finger"/>
    <property type="match status" value="1"/>
</dbReference>
<reference evidence="8" key="1">
    <citation type="submission" date="2020-04" db="EMBL/GenBank/DDBJ databases">
        <title>Deep metagenomics examines the oral microbiome during advanced dental caries in children, revealing novel taxa and co-occurrences with host molecules.</title>
        <authorList>
            <person name="Baker J.L."/>
            <person name="Morton J.T."/>
            <person name="Dinis M."/>
            <person name="Alvarez R."/>
            <person name="Tran N.C."/>
            <person name="Knight R."/>
            <person name="Edlund A."/>
        </authorList>
    </citation>
    <scope>NUCLEOTIDE SEQUENCE</scope>
    <source>
        <strain evidence="8">JCVI_32_bin.14</strain>
    </source>
</reference>
<dbReference type="NCBIfam" id="TIGR00247">
    <property type="entry name" value="endolytic transglycosylase MltG"/>
    <property type="match status" value="1"/>
</dbReference>
<keyword evidence="1 7" id="KW-1003">Cell membrane</keyword>
<protein>
    <recommendedName>
        <fullName evidence="7">Endolytic murein transglycosylase</fullName>
        <ecNumber evidence="7">4.2.2.29</ecNumber>
    </recommendedName>
    <alternativeName>
        <fullName evidence="7">Peptidoglycan lytic transglycosylase</fullName>
    </alternativeName>
    <alternativeName>
        <fullName evidence="7">Peptidoglycan polymerization terminase</fullName>
    </alternativeName>
</protein>
<dbReference type="HAMAP" id="MF_02065">
    <property type="entry name" value="MltG"/>
    <property type="match status" value="1"/>
</dbReference>
<proteinExistence type="inferred from homology"/>
<evidence type="ECO:0000256" key="3">
    <source>
        <dbReference type="ARBA" id="ARBA00022989"/>
    </source>
</evidence>
<comment type="function">
    <text evidence="7">Functions as a peptidoglycan terminase that cleaves nascent peptidoglycan strands endolytically to terminate their elongation.</text>
</comment>